<proteinExistence type="predicted"/>
<feature type="domain" description="Stealth protein CR2 conserved region 2" evidence="1">
    <location>
        <begin position="40"/>
        <end position="150"/>
    </location>
</feature>
<dbReference type="GO" id="GO:0016772">
    <property type="term" value="F:transferase activity, transferring phosphorus-containing groups"/>
    <property type="evidence" value="ECO:0007669"/>
    <property type="project" value="InterPro"/>
</dbReference>
<sequence>MDAVIAWVDGSDPAHHAKRMAAMREAGLVDGDANFLAPTRFSDLGEIYYCIASILKYAPFIRHIYVLGDAQQPANLDEFARQNICAPDRIRFVDHRDLFRGYESYLPTFNSRTLESMFWNIEDAAEYLLYFNDDFFLNGPVEFANYVGPDGTLLLEGGYRSATKAIWKHRIRRWRYRLMGKGIVPTRYKMAQALAADLLGKSRYFALEHVPHPLRTRTLADYFDAHPEALRHQLSYKFRAPQQFLPYALSNEIELMNGRAKEEKNRATVYLTPSDRMSQDELLRLLGDTRLRSGCIQSLDEFPEERRTQLRAAMAEKLKGYLPEGIDWPDQQV</sequence>
<dbReference type="AlphaFoldDB" id="A0A074JSL5"/>
<dbReference type="InterPro" id="IPR021520">
    <property type="entry name" value="Stealth_CR2"/>
</dbReference>
<gene>
    <name evidence="3" type="ORF">DT23_15930</name>
</gene>
<dbReference type="Proteomes" id="UP000027471">
    <property type="component" value="Unassembled WGS sequence"/>
</dbReference>
<dbReference type="STRING" id="1353528.DT23_15930"/>
<dbReference type="InterPro" id="IPR053362">
    <property type="entry name" value="RPS_phosphotransferase_WefF"/>
</dbReference>
<dbReference type="Pfam" id="PF11380">
    <property type="entry name" value="Stealth_CR2"/>
    <property type="match status" value="1"/>
</dbReference>
<dbReference type="eggNOG" id="COG3868">
    <property type="taxonomic scope" value="Bacteria"/>
</dbReference>
<evidence type="ECO:0000313" key="4">
    <source>
        <dbReference type="Proteomes" id="UP000027471"/>
    </source>
</evidence>
<protein>
    <recommendedName>
        <fullName evidence="5">Capsular polysaccharide biosynthesis protein</fullName>
    </recommendedName>
</protein>
<accession>A0A074JSL5</accession>
<keyword evidence="4" id="KW-1185">Reference proteome</keyword>
<dbReference type="InterPro" id="IPR031358">
    <property type="entry name" value="Stealth_CR1"/>
</dbReference>
<reference evidence="3 4" key="1">
    <citation type="journal article" date="2015" name="Antonie Van Leeuwenhoek">
        <title>Thioclava indica sp. nov., isolated from surface seawater of the Indian Ocean.</title>
        <authorList>
            <person name="Liu Y."/>
            <person name="Lai Q."/>
            <person name="Du J."/>
            <person name="Xu H."/>
            <person name="Jiang L."/>
            <person name="Shao Z."/>
        </authorList>
    </citation>
    <scope>NUCLEOTIDE SEQUENCE [LARGE SCALE GENOMIC DNA]</scope>
    <source>
        <strain evidence="3 4">DT23-4</strain>
    </source>
</reference>
<dbReference type="EMBL" id="AUNB01000031">
    <property type="protein sequence ID" value="KEO58900.1"/>
    <property type="molecule type" value="Genomic_DNA"/>
</dbReference>
<evidence type="ECO:0008006" key="5">
    <source>
        <dbReference type="Google" id="ProtNLM"/>
    </source>
</evidence>
<comment type="caution">
    <text evidence="3">The sequence shown here is derived from an EMBL/GenBank/DDBJ whole genome shotgun (WGS) entry which is preliminary data.</text>
</comment>
<dbReference type="PANTHER" id="PTHR47452">
    <property type="entry name" value="PUTATIVE-RELATED"/>
    <property type="match status" value="1"/>
</dbReference>
<dbReference type="PANTHER" id="PTHR47452:SF2">
    <property type="entry name" value="GLYCOSYLTRANSFERASE"/>
    <property type="match status" value="1"/>
</dbReference>
<organism evidence="3 4">
    <name type="scientific">Thioclava indica</name>
    <dbReference type="NCBI Taxonomy" id="1353528"/>
    <lineage>
        <taxon>Bacteria</taxon>
        <taxon>Pseudomonadati</taxon>
        <taxon>Pseudomonadota</taxon>
        <taxon>Alphaproteobacteria</taxon>
        <taxon>Rhodobacterales</taxon>
        <taxon>Paracoccaceae</taxon>
        <taxon>Thioclava</taxon>
    </lineage>
</organism>
<evidence type="ECO:0000259" key="2">
    <source>
        <dbReference type="Pfam" id="PF17101"/>
    </source>
</evidence>
<dbReference type="Pfam" id="PF17101">
    <property type="entry name" value="Stealth_CR1"/>
    <property type="match status" value="1"/>
</dbReference>
<name>A0A074JSL5_9RHOB</name>
<evidence type="ECO:0000313" key="3">
    <source>
        <dbReference type="EMBL" id="KEO58900.1"/>
    </source>
</evidence>
<evidence type="ECO:0000259" key="1">
    <source>
        <dbReference type="Pfam" id="PF11380"/>
    </source>
</evidence>
<feature type="domain" description="Stealth protein CR1 conserved region 1" evidence="2">
    <location>
        <begin position="1"/>
        <end position="24"/>
    </location>
</feature>